<evidence type="ECO:0000256" key="2">
    <source>
        <dbReference type="ARBA" id="ARBA00023315"/>
    </source>
</evidence>
<organism evidence="4 5">
    <name type="scientific">Aquiflexum gelatinilyticum</name>
    <dbReference type="NCBI Taxonomy" id="2961943"/>
    <lineage>
        <taxon>Bacteria</taxon>
        <taxon>Pseudomonadati</taxon>
        <taxon>Bacteroidota</taxon>
        <taxon>Cytophagia</taxon>
        <taxon>Cytophagales</taxon>
        <taxon>Cyclobacteriaceae</taxon>
        <taxon>Aquiflexum</taxon>
    </lineage>
</organism>
<evidence type="ECO:0000259" key="3">
    <source>
        <dbReference type="PROSITE" id="PS51186"/>
    </source>
</evidence>
<dbReference type="SUPFAM" id="SSF55729">
    <property type="entry name" value="Acyl-CoA N-acyltransferases (Nat)"/>
    <property type="match status" value="1"/>
</dbReference>
<dbReference type="AlphaFoldDB" id="A0A9X2P3S8"/>
<proteinExistence type="predicted"/>
<reference evidence="4" key="1">
    <citation type="submission" date="2022-08" db="EMBL/GenBank/DDBJ databases">
        <authorList>
            <person name="Zhang D."/>
        </authorList>
    </citation>
    <scope>NUCLEOTIDE SEQUENCE</scope>
    <source>
        <strain evidence="4">XJ19-11</strain>
    </source>
</reference>
<dbReference type="GO" id="GO:0016747">
    <property type="term" value="F:acyltransferase activity, transferring groups other than amino-acyl groups"/>
    <property type="evidence" value="ECO:0007669"/>
    <property type="project" value="InterPro"/>
</dbReference>
<evidence type="ECO:0000313" key="4">
    <source>
        <dbReference type="EMBL" id="MCR9015714.1"/>
    </source>
</evidence>
<dbReference type="Proteomes" id="UP001142175">
    <property type="component" value="Unassembled WGS sequence"/>
</dbReference>
<keyword evidence="1" id="KW-0808">Transferase</keyword>
<evidence type="ECO:0000256" key="1">
    <source>
        <dbReference type="ARBA" id="ARBA00022679"/>
    </source>
</evidence>
<dbReference type="PANTHER" id="PTHR43072">
    <property type="entry name" value="N-ACETYLTRANSFERASE"/>
    <property type="match status" value="1"/>
</dbReference>
<dbReference type="PANTHER" id="PTHR43072:SF23">
    <property type="entry name" value="UPF0039 PROTEIN C11D3.02C"/>
    <property type="match status" value="1"/>
</dbReference>
<gene>
    <name evidence="4" type="ORF">NU887_11765</name>
</gene>
<dbReference type="PROSITE" id="PS51186">
    <property type="entry name" value="GNAT"/>
    <property type="match status" value="1"/>
</dbReference>
<feature type="domain" description="N-acetyltransferase" evidence="3">
    <location>
        <begin position="3"/>
        <end position="156"/>
    </location>
</feature>
<dbReference type="InterPro" id="IPR016181">
    <property type="entry name" value="Acyl_CoA_acyltransferase"/>
</dbReference>
<protein>
    <submittedName>
        <fullName evidence="4">GNAT family N-acetyltransferase</fullName>
    </submittedName>
</protein>
<dbReference type="Gene3D" id="3.40.630.30">
    <property type="match status" value="1"/>
</dbReference>
<keyword evidence="5" id="KW-1185">Reference proteome</keyword>
<keyword evidence="2" id="KW-0012">Acyltransferase</keyword>
<accession>A0A9X2P3S8</accession>
<dbReference type="EMBL" id="JANSUY010000010">
    <property type="protein sequence ID" value="MCR9015714.1"/>
    <property type="molecule type" value="Genomic_DNA"/>
</dbReference>
<dbReference type="RefSeq" id="WP_258423577.1">
    <property type="nucleotide sequence ID" value="NZ_JANSUY010000010.1"/>
</dbReference>
<sequence length="165" mass="18948">MKTSIEPMNPSHWEDVSTIYAEGIQTGNATFQLVIPTWQEWDKDHLKKCRLVCLFEGKVIGWAALTPVSGRCVYAGLAEVSVYVAERFRGKKIGFQLLEQLIKESEDENFWTLQSGIFPENSGSIKIHEKLGFRIVGFREKIGKMNGKWRDTLLLERRSKRIEAD</sequence>
<name>A0A9X2P3S8_9BACT</name>
<comment type="caution">
    <text evidence="4">The sequence shown here is derived from an EMBL/GenBank/DDBJ whole genome shotgun (WGS) entry which is preliminary data.</text>
</comment>
<dbReference type="CDD" id="cd04301">
    <property type="entry name" value="NAT_SF"/>
    <property type="match status" value="1"/>
</dbReference>
<dbReference type="Pfam" id="PF00583">
    <property type="entry name" value="Acetyltransf_1"/>
    <property type="match status" value="1"/>
</dbReference>
<dbReference type="InterPro" id="IPR000182">
    <property type="entry name" value="GNAT_dom"/>
</dbReference>
<evidence type="ECO:0000313" key="5">
    <source>
        <dbReference type="Proteomes" id="UP001142175"/>
    </source>
</evidence>